<evidence type="ECO:0000256" key="7">
    <source>
        <dbReference type="ARBA" id="ARBA00022737"/>
    </source>
</evidence>
<evidence type="ECO:0000256" key="6">
    <source>
        <dbReference type="ARBA" id="ARBA00022729"/>
    </source>
</evidence>
<dbReference type="FunFam" id="2.20.100.10:FF:000019">
    <property type="entry name" value="Thrombospondin type 1 domain containing 7A"/>
    <property type="match status" value="1"/>
</dbReference>
<keyword evidence="4" id="KW-0272">Extracellular matrix</keyword>
<proteinExistence type="predicted"/>
<dbReference type="CDD" id="cd08544">
    <property type="entry name" value="Reeler"/>
    <property type="match status" value="1"/>
</dbReference>
<keyword evidence="6 13" id="KW-0732">Signal</keyword>
<dbReference type="SMART" id="SM00209">
    <property type="entry name" value="TSP1"/>
    <property type="match status" value="4"/>
</dbReference>
<dbReference type="GO" id="GO:0004867">
    <property type="term" value="F:serine-type endopeptidase inhibitor activity"/>
    <property type="evidence" value="ECO:0007669"/>
    <property type="project" value="InterPro"/>
</dbReference>
<feature type="domain" description="Spondin" evidence="16">
    <location>
        <begin position="193"/>
        <end position="387"/>
    </location>
</feature>
<dbReference type="Gene3D" id="2.60.40.4060">
    <property type="entry name" value="Reeler domain"/>
    <property type="match status" value="1"/>
</dbReference>
<organism evidence="17 18">
    <name type="scientific">Mizuhopecten yessoensis</name>
    <name type="common">Japanese scallop</name>
    <name type="synonym">Patinopecten yessoensis</name>
    <dbReference type="NCBI Taxonomy" id="6573"/>
    <lineage>
        <taxon>Eukaryota</taxon>
        <taxon>Metazoa</taxon>
        <taxon>Spiralia</taxon>
        <taxon>Lophotrochozoa</taxon>
        <taxon>Mollusca</taxon>
        <taxon>Bivalvia</taxon>
        <taxon>Autobranchia</taxon>
        <taxon>Pteriomorphia</taxon>
        <taxon>Pectinida</taxon>
        <taxon>Pectinoidea</taxon>
        <taxon>Pectinidae</taxon>
        <taxon>Mizuhopecten</taxon>
    </lineage>
</organism>
<keyword evidence="9" id="KW-1015">Disulfide bond</keyword>
<dbReference type="InterPro" id="IPR000884">
    <property type="entry name" value="TSP1_rpt"/>
</dbReference>
<dbReference type="SUPFAM" id="SSF82895">
    <property type="entry name" value="TSP-1 type 1 repeat"/>
    <property type="match status" value="4"/>
</dbReference>
<dbReference type="InterPro" id="IPR020901">
    <property type="entry name" value="Prtase_inh_Kunz-CS"/>
</dbReference>
<dbReference type="InterPro" id="IPR009465">
    <property type="entry name" value="Spondin_N"/>
</dbReference>
<dbReference type="EMBL" id="NEDP02005482">
    <property type="protein sequence ID" value="OWF40184.1"/>
    <property type="molecule type" value="Genomic_DNA"/>
</dbReference>
<feature type="domain" description="Reelin" evidence="15">
    <location>
        <begin position="23"/>
        <end position="190"/>
    </location>
</feature>
<dbReference type="Pfam" id="PF06468">
    <property type="entry name" value="Spond_N"/>
    <property type="match status" value="1"/>
</dbReference>
<name>A0A210PUR0_MIZYE</name>
<dbReference type="OrthoDB" id="347314at2759"/>
<keyword evidence="8" id="KW-0130">Cell adhesion</keyword>
<evidence type="ECO:0000256" key="9">
    <source>
        <dbReference type="ARBA" id="ARBA00023157"/>
    </source>
</evidence>
<dbReference type="Gene3D" id="4.10.410.10">
    <property type="entry name" value="Pancreatic trypsin inhibitor Kunitz domain"/>
    <property type="match status" value="1"/>
</dbReference>
<evidence type="ECO:0000313" key="18">
    <source>
        <dbReference type="Proteomes" id="UP000242188"/>
    </source>
</evidence>
<dbReference type="Pfam" id="PF19028">
    <property type="entry name" value="TSP1_spondin"/>
    <property type="match status" value="2"/>
</dbReference>
<evidence type="ECO:0000256" key="8">
    <source>
        <dbReference type="ARBA" id="ARBA00022889"/>
    </source>
</evidence>
<evidence type="ECO:0000259" key="14">
    <source>
        <dbReference type="PROSITE" id="PS50279"/>
    </source>
</evidence>
<keyword evidence="18" id="KW-1185">Reference proteome</keyword>
<dbReference type="PROSITE" id="PS50279">
    <property type="entry name" value="BPTI_KUNITZ_2"/>
    <property type="match status" value="1"/>
</dbReference>
<comment type="subcellular location">
    <subcellularLocation>
        <location evidence="1">Secreted</location>
        <location evidence="1">Extracellular space</location>
        <location evidence="1">Extracellular matrix</location>
    </subcellularLocation>
</comment>
<dbReference type="AlphaFoldDB" id="A0A210PUR0"/>
<dbReference type="PRINTS" id="PR00759">
    <property type="entry name" value="BASICPTASE"/>
</dbReference>
<dbReference type="PANTHER" id="PTHR11311">
    <property type="entry name" value="SPONDIN"/>
    <property type="match status" value="1"/>
</dbReference>
<keyword evidence="3" id="KW-0964">Secreted</keyword>
<dbReference type="InterPro" id="IPR036880">
    <property type="entry name" value="Kunitz_BPTI_sf"/>
</dbReference>
<evidence type="ECO:0000256" key="10">
    <source>
        <dbReference type="ARBA" id="ARBA00023180"/>
    </source>
</evidence>
<dbReference type="InterPro" id="IPR036383">
    <property type="entry name" value="TSP1_rpt_sf"/>
</dbReference>
<dbReference type="InterPro" id="IPR044004">
    <property type="entry name" value="TSP1_spondin_dom"/>
</dbReference>
<dbReference type="GO" id="GO:0046872">
    <property type="term" value="F:metal ion binding"/>
    <property type="evidence" value="ECO:0007669"/>
    <property type="project" value="UniProtKB-KW"/>
</dbReference>
<dbReference type="GO" id="GO:0007155">
    <property type="term" value="P:cell adhesion"/>
    <property type="evidence" value="ECO:0007669"/>
    <property type="project" value="UniProtKB-KW"/>
</dbReference>
<feature type="region of interest" description="Disordered" evidence="12">
    <location>
        <begin position="672"/>
        <end position="736"/>
    </location>
</feature>
<dbReference type="FunFam" id="4.10.410.10:FF:000006">
    <property type="entry name" value="Serine peptidase inhibitor, Kunitz type 1"/>
    <property type="match status" value="1"/>
</dbReference>
<evidence type="ECO:0000259" key="16">
    <source>
        <dbReference type="PROSITE" id="PS51020"/>
    </source>
</evidence>
<dbReference type="InterPro" id="IPR002861">
    <property type="entry name" value="Reeler_dom"/>
</dbReference>
<dbReference type="InterPro" id="IPR042307">
    <property type="entry name" value="Reeler_sf"/>
</dbReference>
<reference evidence="17 18" key="1">
    <citation type="journal article" date="2017" name="Nat. Ecol. Evol.">
        <title>Scallop genome provides insights into evolution of bilaterian karyotype and development.</title>
        <authorList>
            <person name="Wang S."/>
            <person name="Zhang J."/>
            <person name="Jiao W."/>
            <person name="Li J."/>
            <person name="Xun X."/>
            <person name="Sun Y."/>
            <person name="Guo X."/>
            <person name="Huan P."/>
            <person name="Dong B."/>
            <person name="Zhang L."/>
            <person name="Hu X."/>
            <person name="Sun X."/>
            <person name="Wang J."/>
            <person name="Zhao C."/>
            <person name="Wang Y."/>
            <person name="Wang D."/>
            <person name="Huang X."/>
            <person name="Wang R."/>
            <person name="Lv J."/>
            <person name="Li Y."/>
            <person name="Zhang Z."/>
            <person name="Liu B."/>
            <person name="Lu W."/>
            <person name="Hui Y."/>
            <person name="Liang J."/>
            <person name="Zhou Z."/>
            <person name="Hou R."/>
            <person name="Li X."/>
            <person name="Liu Y."/>
            <person name="Li H."/>
            <person name="Ning X."/>
            <person name="Lin Y."/>
            <person name="Zhao L."/>
            <person name="Xing Q."/>
            <person name="Dou J."/>
            <person name="Li Y."/>
            <person name="Mao J."/>
            <person name="Guo H."/>
            <person name="Dou H."/>
            <person name="Li T."/>
            <person name="Mu C."/>
            <person name="Jiang W."/>
            <person name="Fu Q."/>
            <person name="Fu X."/>
            <person name="Miao Y."/>
            <person name="Liu J."/>
            <person name="Yu Q."/>
            <person name="Li R."/>
            <person name="Liao H."/>
            <person name="Li X."/>
            <person name="Kong Y."/>
            <person name="Jiang Z."/>
            <person name="Chourrout D."/>
            <person name="Li R."/>
            <person name="Bao Z."/>
        </authorList>
    </citation>
    <scope>NUCLEOTIDE SEQUENCE [LARGE SCALE GENOMIC DNA]</scope>
    <source>
        <strain evidence="17 18">PY_sf001</strain>
    </source>
</reference>
<dbReference type="NCBIfam" id="NF038123">
    <property type="entry name" value="NF038123_dom"/>
    <property type="match status" value="1"/>
</dbReference>
<evidence type="ECO:0000256" key="5">
    <source>
        <dbReference type="ARBA" id="ARBA00022723"/>
    </source>
</evidence>
<dbReference type="PROSITE" id="PS50092">
    <property type="entry name" value="TSP1"/>
    <property type="match status" value="4"/>
</dbReference>
<dbReference type="GO" id="GO:0031012">
    <property type="term" value="C:extracellular matrix"/>
    <property type="evidence" value="ECO:0007669"/>
    <property type="project" value="TreeGrafter"/>
</dbReference>
<dbReference type="Pfam" id="PF00014">
    <property type="entry name" value="Kunitz_BPTI"/>
    <property type="match status" value="1"/>
</dbReference>
<sequence length="863" mass="98159">MILNTMMGIVTFVNCLLITCVLIGCYTPAHARSNLDVCSRLPIHTVAQKTGGTGGFQITIKELPKNKKYKPGEIYTVTINGTRPGYTVFLGFMMESISARNDSINLGSFSFPRDGRVQKAPDCNRTVITHRYLMMKKLITVKWQAPPAGSGCVLMRTAVIEKSNTWYKDDGNLTIEMCEEEETAPQGDGTGQDGDSCCACGGARYNLHFKGLWSRQTHPKGFPEEEEELVLMHWSRLVGASHSTDYSIWDYGQPATEGVKELCEFGSSLKLQKEMRQNDPHIKTVIKTAPLWGYTQLRKSMNANFFVDQNSHYVSALSMIGPSPDWCVGVSRLNLCQTNCTWADRLEVDLFPWDAGTDSGLSYLARNIATNPKENIHKITNRDPNHPDSPFYGTEKILPMARLTISKKSEQTCDDETADNNSGESAVSTSILIERMKKKMMMKKKIEMEKCSTTEWSDWGNCNSTCGTGYRERRRLLNNLRISALACDLDLTQKEVCEGDCRPTHRRKGPKELPDDYVIRHELDSIDLNDPCAVTHWSDWSPCSVTCGIGIMERWRMFLWKNNSSQCEVKQRLMEKDLCYGYIRDCRKAIMMKNYSVICSTPVEIGPCKGLFPRWYYNSEENTCQSFSYGGCRGNENNFRSEQECTMTCDHAMASLNEGPTNEVMIMREGNVDMRQKVMVGSNRRGRKRKPTKREKKQMRKRKNKKARRLQRQRERELGGRGEPSSDGPASNCQVSSWTEWSPCSVTCGKGFMMKTRSVEVEAQNGGRCTRRLSKKKKCRREKKCPVDCVLSEWGEWTPCSQTCGDNAVQKRRKRVIKRPKRGGMDCPPRREKKFCVLPVCPNTDEMEEMMRDALFSNPQSFP</sequence>
<dbReference type="STRING" id="6573.A0A210PUR0"/>
<evidence type="ECO:0000256" key="4">
    <source>
        <dbReference type="ARBA" id="ARBA00022530"/>
    </source>
</evidence>
<keyword evidence="7" id="KW-0677">Repeat</keyword>
<dbReference type="SMART" id="SM00131">
    <property type="entry name" value="KU"/>
    <property type="match status" value="1"/>
</dbReference>
<gene>
    <name evidence="17" type="ORF">KP79_PYT07382</name>
</gene>
<evidence type="ECO:0000259" key="15">
    <source>
        <dbReference type="PROSITE" id="PS51019"/>
    </source>
</evidence>
<accession>A0A210PUR0</accession>
<feature type="compositionally biased region" description="Basic residues" evidence="12">
    <location>
        <begin position="684"/>
        <end position="711"/>
    </location>
</feature>
<dbReference type="Gene3D" id="2.60.40.2130">
    <property type="entry name" value="F-spondin domain"/>
    <property type="match status" value="1"/>
</dbReference>
<dbReference type="FunFam" id="2.60.40.2130:FF:000002">
    <property type="entry name" value="Putative Spondin-1"/>
    <property type="match status" value="1"/>
</dbReference>
<evidence type="ECO:0000256" key="11">
    <source>
        <dbReference type="ARBA" id="ARBA00030964"/>
    </source>
</evidence>
<dbReference type="Proteomes" id="UP000242188">
    <property type="component" value="Unassembled WGS sequence"/>
</dbReference>
<dbReference type="InterPro" id="IPR002223">
    <property type="entry name" value="Kunitz_BPTI"/>
</dbReference>
<dbReference type="PROSITE" id="PS51020">
    <property type="entry name" value="SPONDIN"/>
    <property type="match status" value="1"/>
</dbReference>
<feature type="chain" id="PRO_5012555469" description="Spondin-1" evidence="13">
    <location>
        <begin position="32"/>
        <end position="863"/>
    </location>
</feature>
<evidence type="ECO:0000256" key="3">
    <source>
        <dbReference type="ARBA" id="ARBA00022525"/>
    </source>
</evidence>
<dbReference type="PROSITE" id="PS00280">
    <property type="entry name" value="BPTI_KUNITZ_1"/>
    <property type="match status" value="1"/>
</dbReference>
<evidence type="ECO:0000256" key="2">
    <source>
        <dbReference type="ARBA" id="ARBA00019594"/>
    </source>
</evidence>
<feature type="signal peptide" evidence="13">
    <location>
        <begin position="1"/>
        <end position="31"/>
    </location>
</feature>
<dbReference type="Pfam" id="PF02014">
    <property type="entry name" value="Reeler"/>
    <property type="match status" value="1"/>
</dbReference>
<protein>
    <recommendedName>
        <fullName evidence="2">Spondin-1</fullName>
    </recommendedName>
    <alternativeName>
        <fullName evidence="11">F-spondin</fullName>
    </alternativeName>
</protein>
<dbReference type="InterPro" id="IPR051418">
    <property type="entry name" value="Spondin/Thrombospondin_T1"/>
</dbReference>
<evidence type="ECO:0000256" key="1">
    <source>
        <dbReference type="ARBA" id="ARBA00004498"/>
    </source>
</evidence>
<keyword evidence="10" id="KW-0325">Glycoprotein</keyword>
<feature type="domain" description="BPTI/Kunitz inhibitor" evidence="14">
    <location>
        <begin position="599"/>
        <end position="649"/>
    </location>
</feature>
<dbReference type="InterPro" id="IPR038678">
    <property type="entry name" value="Spondin_N_sf"/>
</dbReference>
<dbReference type="SUPFAM" id="SSF57362">
    <property type="entry name" value="BPTI-like"/>
    <property type="match status" value="1"/>
</dbReference>
<dbReference type="PROSITE" id="PS51019">
    <property type="entry name" value="REELIN"/>
    <property type="match status" value="1"/>
</dbReference>
<evidence type="ECO:0000256" key="13">
    <source>
        <dbReference type="SAM" id="SignalP"/>
    </source>
</evidence>
<evidence type="ECO:0000313" key="17">
    <source>
        <dbReference type="EMBL" id="OWF40184.1"/>
    </source>
</evidence>
<dbReference type="Pfam" id="PF00090">
    <property type="entry name" value="TSP_1"/>
    <property type="match status" value="2"/>
</dbReference>
<evidence type="ECO:0000256" key="12">
    <source>
        <dbReference type="SAM" id="MobiDB-lite"/>
    </source>
</evidence>
<dbReference type="Gene3D" id="2.20.100.10">
    <property type="entry name" value="Thrombospondin type-1 (TSP1) repeat"/>
    <property type="match status" value="4"/>
</dbReference>
<comment type="caution">
    <text evidence="17">The sequence shown here is derived from an EMBL/GenBank/DDBJ whole genome shotgun (WGS) entry which is preliminary data.</text>
</comment>
<keyword evidence="5" id="KW-0479">Metal-binding</keyword>
<dbReference type="PANTHER" id="PTHR11311:SF16">
    <property type="entry name" value="SPONDIN-1"/>
    <property type="match status" value="1"/>
</dbReference>